<sequence>SMPPVWEGNPMPPQQSSAVGAVPSDRSSVVPAGYIEPVDRAAPPNTSERIDPTADRFTWIQDRLRQLGATYYVLETLEGRQDLYRFHCRMAVGGNSSYTRNYEAVDSSPLGAMSKVLQQVQGRTTPRL</sequence>
<evidence type="ECO:0000313" key="2">
    <source>
        <dbReference type="EMBL" id="KKK76352.1"/>
    </source>
</evidence>
<accession>A0A0F8Y4N9</accession>
<proteinExistence type="predicted"/>
<dbReference type="EMBL" id="LAZR01055444">
    <property type="protein sequence ID" value="KKK76352.1"/>
    <property type="molecule type" value="Genomic_DNA"/>
</dbReference>
<feature type="non-terminal residue" evidence="2">
    <location>
        <position position="1"/>
    </location>
</feature>
<evidence type="ECO:0000256" key="1">
    <source>
        <dbReference type="SAM" id="MobiDB-lite"/>
    </source>
</evidence>
<name>A0A0F8Y4N9_9ZZZZ</name>
<organism evidence="2">
    <name type="scientific">marine sediment metagenome</name>
    <dbReference type="NCBI Taxonomy" id="412755"/>
    <lineage>
        <taxon>unclassified sequences</taxon>
        <taxon>metagenomes</taxon>
        <taxon>ecological metagenomes</taxon>
    </lineage>
</organism>
<protein>
    <submittedName>
        <fullName evidence="2">Uncharacterized protein</fullName>
    </submittedName>
</protein>
<dbReference type="AlphaFoldDB" id="A0A0F8Y4N9"/>
<feature type="region of interest" description="Disordered" evidence="1">
    <location>
        <begin position="1"/>
        <end position="30"/>
    </location>
</feature>
<gene>
    <name evidence="2" type="ORF">LCGC14_2864540</name>
</gene>
<comment type="caution">
    <text evidence="2">The sequence shown here is derived from an EMBL/GenBank/DDBJ whole genome shotgun (WGS) entry which is preliminary data.</text>
</comment>
<reference evidence="2" key="1">
    <citation type="journal article" date="2015" name="Nature">
        <title>Complex archaea that bridge the gap between prokaryotes and eukaryotes.</title>
        <authorList>
            <person name="Spang A."/>
            <person name="Saw J.H."/>
            <person name="Jorgensen S.L."/>
            <person name="Zaremba-Niedzwiedzka K."/>
            <person name="Martijn J."/>
            <person name="Lind A.E."/>
            <person name="van Eijk R."/>
            <person name="Schleper C."/>
            <person name="Guy L."/>
            <person name="Ettema T.J."/>
        </authorList>
    </citation>
    <scope>NUCLEOTIDE SEQUENCE</scope>
</reference>